<accession>A0ACC0GL57</accession>
<evidence type="ECO:0000313" key="1">
    <source>
        <dbReference type="EMBL" id="KAI8001709.1"/>
    </source>
</evidence>
<proteinExistence type="predicted"/>
<dbReference type="EMBL" id="CM045765">
    <property type="protein sequence ID" value="KAI8001709.1"/>
    <property type="molecule type" value="Genomic_DNA"/>
</dbReference>
<reference evidence="1 2" key="1">
    <citation type="journal article" date="2022" name="Plant J.">
        <title>Chromosome-level genome of Camellia lanceoleosa provides a valuable resource for understanding genome evolution and self-incompatibility.</title>
        <authorList>
            <person name="Gong W."/>
            <person name="Xiao S."/>
            <person name="Wang L."/>
            <person name="Liao Z."/>
            <person name="Chang Y."/>
            <person name="Mo W."/>
            <person name="Hu G."/>
            <person name="Li W."/>
            <person name="Zhao G."/>
            <person name="Zhu H."/>
            <person name="Hu X."/>
            <person name="Ji K."/>
            <person name="Xiang X."/>
            <person name="Song Q."/>
            <person name="Yuan D."/>
            <person name="Jin S."/>
            <person name="Zhang L."/>
        </authorList>
    </citation>
    <scope>NUCLEOTIDE SEQUENCE [LARGE SCALE GENOMIC DNA]</scope>
    <source>
        <strain evidence="1">SQ_2022a</strain>
    </source>
</reference>
<sequence length="665" mass="76106">MELTQSNVKKAWDTWNIQGFILLSLSLQTLLLFLAPCRKRTSNTLVIIFIWFAYSAADWSANFVVGLITNSVIRTPDEKGDLLAFWAPFLLLHLGGSDAITAFSLEDNELWIRYSLGFTFQVLASVYILYLSLLGNKLLFPTILVLLAGTVKCVERVRALYLASMGRFRNSMLKEPDPGPNYSTITNLCSLKQQANLPVRIELMPGPQIVTESYNEFDKSGLSDLAVLQCACNYFYIFKALIVDLVFSLRERNAVRDFFLRRTPEDAFKVIEAELNLVYEVLYTKAYSVRCILGYFLRFISFSSVVVALVRFALMEKQYHKVDVAITYALLLGAMTLDTVAILMLISSDWSVVALKNSNIIRKMVISRQRWFVHRRWSESVPQYNFIHYYLHYPSRMISRIVSFLGLFDFLVNMKNVSSKPFTEKLRDFIFYELQIKAEIADDIETAKVIYSVRGDWVLGINGVEHLFRWINEVSYEESLLLWHIATELLYNSGEGNADDKDFRDMSKLLSDYMLHLLVVRPEITSAMAGIHKIRWQDTLAEAMVHFQGEKLDQKLACERILQVDTSVNPAILKGNRSKSVLFEACVLAKDLEKLENGKWMIIGKVWVEMLSYAASHCRGYTHAQQLSKGGELLTLVWLLMVHFGLGEQFQINEVHASAKLIVGK</sequence>
<keyword evidence="2" id="KW-1185">Reference proteome</keyword>
<gene>
    <name evidence="1" type="ORF">LOK49_LG09G00544</name>
</gene>
<organism evidence="1 2">
    <name type="scientific">Camellia lanceoleosa</name>
    <dbReference type="NCBI Taxonomy" id="1840588"/>
    <lineage>
        <taxon>Eukaryota</taxon>
        <taxon>Viridiplantae</taxon>
        <taxon>Streptophyta</taxon>
        <taxon>Embryophyta</taxon>
        <taxon>Tracheophyta</taxon>
        <taxon>Spermatophyta</taxon>
        <taxon>Magnoliopsida</taxon>
        <taxon>eudicotyledons</taxon>
        <taxon>Gunneridae</taxon>
        <taxon>Pentapetalae</taxon>
        <taxon>asterids</taxon>
        <taxon>Ericales</taxon>
        <taxon>Theaceae</taxon>
        <taxon>Camellia</taxon>
    </lineage>
</organism>
<name>A0ACC0GL57_9ERIC</name>
<comment type="caution">
    <text evidence="1">The sequence shown here is derived from an EMBL/GenBank/DDBJ whole genome shotgun (WGS) entry which is preliminary data.</text>
</comment>
<dbReference type="Proteomes" id="UP001060215">
    <property type="component" value="Chromosome 8"/>
</dbReference>
<protein>
    <submittedName>
        <fullName evidence="1">Uncharacterized protein</fullName>
    </submittedName>
</protein>
<evidence type="ECO:0000313" key="2">
    <source>
        <dbReference type="Proteomes" id="UP001060215"/>
    </source>
</evidence>